<evidence type="ECO:0000313" key="2">
    <source>
        <dbReference type="EMBL" id="QCB99929.1"/>
    </source>
</evidence>
<accession>A0AAE5ZEK4</accession>
<organism evidence="2 3">
    <name type="scientific">Cupriavidus necator (strain ATCC 17699 / DSM 428 / KCTC 22496 / NCIMB 10442 / H16 / Stanier 337)</name>
    <name type="common">Ralstonia eutropha</name>
    <dbReference type="NCBI Taxonomy" id="381666"/>
    <lineage>
        <taxon>Bacteria</taxon>
        <taxon>Pseudomonadati</taxon>
        <taxon>Pseudomonadota</taxon>
        <taxon>Betaproteobacteria</taxon>
        <taxon>Burkholderiales</taxon>
        <taxon>Burkholderiaceae</taxon>
        <taxon>Cupriavidus</taxon>
    </lineage>
</organism>
<dbReference type="AlphaFoldDB" id="A0AAE5ZEK4"/>
<dbReference type="EMBL" id="CP039287">
    <property type="protein sequence ID" value="QCB99929.1"/>
    <property type="molecule type" value="Genomic_DNA"/>
</dbReference>
<protein>
    <submittedName>
        <fullName evidence="2">Uncharacterized protein</fullName>
    </submittedName>
</protein>
<sequence length="83" mass="8334">MTAAMGGAPHSACHDPGAQRRVEAIQLPDLRDQPEKPVDAGASRSDQGPSGGQGPQPATQRGGRRDVAPAYAAASASRGATTS</sequence>
<proteinExistence type="predicted"/>
<name>A0AAE5ZEK4_CUPNH</name>
<evidence type="ECO:0000313" key="3">
    <source>
        <dbReference type="Proteomes" id="UP000296079"/>
    </source>
</evidence>
<gene>
    <name evidence="2" type="ORF">E6A55_04365</name>
</gene>
<feature type="region of interest" description="Disordered" evidence="1">
    <location>
        <begin position="1"/>
        <end position="83"/>
    </location>
</feature>
<dbReference type="Proteomes" id="UP000296079">
    <property type="component" value="Chromosome 1"/>
</dbReference>
<evidence type="ECO:0000256" key="1">
    <source>
        <dbReference type="SAM" id="MobiDB-lite"/>
    </source>
</evidence>
<feature type="compositionally biased region" description="Low complexity" evidence="1">
    <location>
        <begin position="68"/>
        <end position="83"/>
    </location>
</feature>
<reference evidence="2 3" key="1">
    <citation type="submission" date="2019-04" db="EMBL/GenBank/DDBJ databases">
        <title>Long-read de novo sequencing of Cupriavidus necator H16.</title>
        <authorList>
            <person name="Little G.T."/>
            <person name="Ehsaan M."/>
            <person name="Arenas-Lopez C."/>
            <person name="Jawed K."/>
            <person name="Winzer K."/>
            <person name="Kovacs K."/>
            <person name="Malys N."/>
            <person name="Minton N.P."/>
        </authorList>
    </citation>
    <scope>NUCLEOTIDE SEQUENCE [LARGE SCALE GENOMIC DNA]</scope>
    <source>
        <strain evidence="2 3">H16</strain>
    </source>
</reference>
<feature type="compositionally biased region" description="Basic and acidic residues" evidence="1">
    <location>
        <begin position="17"/>
        <end position="38"/>
    </location>
</feature>